<name>A0A2K3LUN7_TRIPR</name>
<accession>A0A2K3LUN7</accession>
<organism evidence="1 2">
    <name type="scientific">Trifolium pratense</name>
    <name type="common">Red clover</name>
    <dbReference type="NCBI Taxonomy" id="57577"/>
    <lineage>
        <taxon>Eukaryota</taxon>
        <taxon>Viridiplantae</taxon>
        <taxon>Streptophyta</taxon>
        <taxon>Embryophyta</taxon>
        <taxon>Tracheophyta</taxon>
        <taxon>Spermatophyta</taxon>
        <taxon>Magnoliopsida</taxon>
        <taxon>eudicotyledons</taxon>
        <taxon>Gunneridae</taxon>
        <taxon>Pentapetalae</taxon>
        <taxon>rosids</taxon>
        <taxon>fabids</taxon>
        <taxon>Fabales</taxon>
        <taxon>Fabaceae</taxon>
        <taxon>Papilionoideae</taxon>
        <taxon>50 kb inversion clade</taxon>
        <taxon>NPAAA clade</taxon>
        <taxon>Hologalegina</taxon>
        <taxon>IRL clade</taxon>
        <taxon>Trifolieae</taxon>
        <taxon>Trifolium</taxon>
    </lineage>
</organism>
<dbReference type="EMBL" id="ASHM01041534">
    <property type="protein sequence ID" value="PNX82223.1"/>
    <property type="molecule type" value="Genomic_DNA"/>
</dbReference>
<evidence type="ECO:0000313" key="2">
    <source>
        <dbReference type="Proteomes" id="UP000236291"/>
    </source>
</evidence>
<reference evidence="1 2" key="1">
    <citation type="journal article" date="2014" name="Am. J. Bot.">
        <title>Genome assembly and annotation for red clover (Trifolium pratense; Fabaceae).</title>
        <authorList>
            <person name="Istvanek J."/>
            <person name="Jaros M."/>
            <person name="Krenek A."/>
            <person name="Repkova J."/>
        </authorList>
    </citation>
    <scope>NUCLEOTIDE SEQUENCE [LARGE SCALE GENOMIC DNA]</scope>
    <source>
        <strain evidence="2">cv. Tatra</strain>
        <tissue evidence="1">Young leaves</tissue>
    </source>
</reference>
<dbReference type="Proteomes" id="UP000236291">
    <property type="component" value="Unassembled WGS sequence"/>
</dbReference>
<sequence>MQPWKMKTQRVACIWQNRNDTIWNNHSNTALQIRQQAFHAWQQWFNAQKLHNCVVQQPADQQSVRWVQPPVGWIKCNVDTGFFQDISTTDQ</sequence>
<evidence type="ECO:0000313" key="1">
    <source>
        <dbReference type="EMBL" id="PNX82223.1"/>
    </source>
</evidence>
<dbReference type="AlphaFoldDB" id="A0A2K3LUN7"/>
<gene>
    <name evidence="1" type="ORF">L195_g038252</name>
</gene>
<protein>
    <submittedName>
        <fullName evidence="1">Uncharacterized protein</fullName>
    </submittedName>
</protein>
<comment type="caution">
    <text evidence="1">The sequence shown here is derived from an EMBL/GenBank/DDBJ whole genome shotgun (WGS) entry which is preliminary data.</text>
</comment>
<proteinExistence type="predicted"/>
<reference evidence="1 2" key="2">
    <citation type="journal article" date="2017" name="Front. Plant Sci.">
        <title>Gene Classification and Mining of Molecular Markers Useful in Red Clover (Trifolium pratense) Breeding.</title>
        <authorList>
            <person name="Istvanek J."/>
            <person name="Dluhosova J."/>
            <person name="Dluhos P."/>
            <person name="Patkova L."/>
            <person name="Nedelnik J."/>
            <person name="Repkova J."/>
        </authorList>
    </citation>
    <scope>NUCLEOTIDE SEQUENCE [LARGE SCALE GENOMIC DNA]</scope>
    <source>
        <strain evidence="2">cv. Tatra</strain>
        <tissue evidence="1">Young leaves</tissue>
    </source>
</reference>